<dbReference type="PANTHER" id="PTHR43000">
    <property type="entry name" value="DTDP-D-GLUCOSE 4,6-DEHYDRATASE-RELATED"/>
    <property type="match status" value="1"/>
</dbReference>
<dbReference type="Gene3D" id="3.40.50.720">
    <property type="entry name" value="NAD(P)-binding Rossmann-like Domain"/>
    <property type="match status" value="1"/>
</dbReference>
<dbReference type="EC" id="4.2.1.45" evidence="2"/>
<dbReference type="InterPro" id="IPR036291">
    <property type="entry name" value="NAD(P)-bd_dom_sf"/>
</dbReference>
<dbReference type="Pfam" id="PF16363">
    <property type="entry name" value="GDP_Man_Dehyd"/>
    <property type="match status" value="1"/>
</dbReference>
<proteinExistence type="predicted"/>
<organism evidence="2 3">
    <name type="scientific">Candidatus Methylobacter oryzae</name>
    <dbReference type="NCBI Taxonomy" id="2497749"/>
    <lineage>
        <taxon>Bacteria</taxon>
        <taxon>Pseudomonadati</taxon>
        <taxon>Pseudomonadota</taxon>
        <taxon>Gammaproteobacteria</taxon>
        <taxon>Methylococcales</taxon>
        <taxon>Methylococcaceae</taxon>
        <taxon>Methylobacter</taxon>
    </lineage>
</organism>
<accession>A0ABY3C848</accession>
<evidence type="ECO:0000313" key="3">
    <source>
        <dbReference type="Proteomes" id="UP000733744"/>
    </source>
</evidence>
<dbReference type="EMBL" id="RYFG02000108">
    <property type="protein sequence ID" value="TRW92219.1"/>
    <property type="molecule type" value="Genomic_DNA"/>
</dbReference>
<keyword evidence="2" id="KW-0456">Lyase</keyword>
<comment type="caution">
    <text evidence="2">The sequence shown here is derived from an EMBL/GenBank/DDBJ whole genome shotgun (WGS) entry which is preliminary data.</text>
</comment>
<sequence>MVDPSFWAGKTVLLTGHTGFKGGWLSLWLQEMGAKVTGYALPAPTEPSLFEVADVADGMISIEADIRDFAALSGAFAKYRPEIVIHMAAQPLVRYSYANPIETYSTNVMGTVHVLEAARLTDSVRAIVNVTSDKCYENREWAWGYRENEAMGGYDPYSNSKGCAELVAAAYRSSYFNPGNFPEHGVALASARAGNVIGGGDWAGDRLIPDIMRAIMQGQPVPIRNPHAIRPWQHVLEPLSGYLLLAQKLYSDGAAYAEAWNFGPNSEDAKPVQWIVENLTASWGEGAGWVLDQGLHPHEAHYLKLDCSKAKAHLDWQPRWNLDCALDKIVAWYKAYQQNLNMREITLAQIADYQTHKGA</sequence>
<keyword evidence="3" id="KW-1185">Reference proteome</keyword>
<reference evidence="2 3" key="1">
    <citation type="journal article" date="2019" name="Antonie Van Leeuwenhoek">
        <title>Description of 'Ca. Methylobacter oryzae' KRF1, a novel species from the environmentally important Methylobacter clade 2.</title>
        <authorList>
            <person name="Khatri K."/>
            <person name="Mohite J.A."/>
            <person name="Pandit P.S."/>
            <person name="Bahulikar R."/>
            <person name="Rahalkar M.C."/>
        </authorList>
    </citation>
    <scope>NUCLEOTIDE SEQUENCE [LARGE SCALE GENOMIC DNA]</scope>
    <source>
        <strain evidence="2 3">KRF1</strain>
    </source>
</reference>
<evidence type="ECO:0000259" key="1">
    <source>
        <dbReference type="Pfam" id="PF16363"/>
    </source>
</evidence>
<dbReference type="GO" id="GO:0047733">
    <property type="term" value="F:CDP-glucose 4,6-dehydratase activity"/>
    <property type="evidence" value="ECO:0007669"/>
    <property type="project" value="UniProtKB-EC"/>
</dbReference>
<gene>
    <name evidence="2" type="primary">rfbG</name>
    <name evidence="2" type="ORF">EKO24_015270</name>
</gene>
<dbReference type="InterPro" id="IPR013445">
    <property type="entry name" value="CDP_4_6_deHydtase"/>
</dbReference>
<dbReference type="Proteomes" id="UP000733744">
    <property type="component" value="Unassembled WGS sequence"/>
</dbReference>
<dbReference type="SUPFAM" id="SSF51735">
    <property type="entry name" value="NAD(P)-binding Rossmann-fold domains"/>
    <property type="match status" value="1"/>
</dbReference>
<dbReference type="NCBIfam" id="TIGR02622">
    <property type="entry name" value="CDP_4_6_dhtase"/>
    <property type="match status" value="1"/>
</dbReference>
<dbReference type="InterPro" id="IPR016040">
    <property type="entry name" value="NAD(P)-bd_dom"/>
</dbReference>
<protein>
    <submittedName>
        <fullName evidence="2">CDP-glucose 4,6-dehydratase</fullName>
        <ecNumber evidence="2">4.2.1.45</ecNumber>
    </submittedName>
</protein>
<dbReference type="RefSeq" id="WP_127028282.1">
    <property type="nucleotide sequence ID" value="NZ_RYFG02000108.1"/>
</dbReference>
<name>A0ABY3C848_9GAMM</name>
<evidence type="ECO:0000313" key="2">
    <source>
        <dbReference type="EMBL" id="TRW92219.1"/>
    </source>
</evidence>
<dbReference type="Gene3D" id="3.90.25.10">
    <property type="entry name" value="UDP-galactose 4-epimerase, domain 1"/>
    <property type="match status" value="1"/>
</dbReference>
<dbReference type="CDD" id="cd05252">
    <property type="entry name" value="CDP_GD_SDR_e"/>
    <property type="match status" value="1"/>
</dbReference>
<feature type="domain" description="NAD(P)-binding" evidence="1">
    <location>
        <begin position="13"/>
        <end position="324"/>
    </location>
</feature>